<dbReference type="InterPro" id="IPR001663">
    <property type="entry name" value="Rng_hydr_dOase-A"/>
</dbReference>
<keyword evidence="3" id="KW-0479">Metal-binding</keyword>
<dbReference type="EMBL" id="JAKGBZ010000077">
    <property type="protein sequence ID" value="MCF3948753.1"/>
    <property type="molecule type" value="Genomic_DNA"/>
</dbReference>
<accession>A0ABS9E350</accession>
<keyword evidence="6" id="KW-0411">Iron-sulfur</keyword>
<dbReference type="Gene3D" id="2.102.10.10">
    <property type="entry name" value="Rieske [2Fe-2S] iron-sulphur domain"/>
    <property type="match status" value="1"/>
</dbReference>
<proteinExistence type="inferred from homology"/>
<dbReference type="CDD" id="cd00680">
    <property type="entry name" value="RHO_alpha_C"/>
    <property type="match status" value="1"/>
</dbReference>
<dbReference type="PANTHER" id="PTHR43756">
    <property type="entry name" value="CHOLINE MONOOXYGENASE, CHLOROPLASTIC"/>
    <property type="match status" value="1"/>
</dbReference>
<sequence length="411" mass="46796">MSRNALQWTQKPEMPAGLYVDPRIYTDPEIFAEEKAKIFDKTWMIACHESEVAEPLDYRAYQHPGGHNLIVLRGEDDKIRAFQNICPHRGNRLIYDVAGSIKGSSPSGAPDRITCIFHAWSFDSKGNCVDITRRKAGYQDRLKECDVGLREVRCEVGYGGFVWVNMDDAAMDLAAHLAGALDDLAPMLAEPMEVFHYHRAVVRGNYKMWHDTNSEFYHDYMHYHNRVTGMLKKEYWDREYVAYNHGHAKLTGMTLKYDAYEGQEQRTLAWPGMAPAGWELVDLFPGITYNIRAPAFRLDTSIPLGPNLLYIEFRGLGLKRDTPAERAIRIRDHNSIWGPFGRNLAEDLLGTSGQGTALNDSTEAPYVLHGRLEDGKIHDEMGMRHFLEEWSRRMGRSSSDPLNRGLGLAAE</sequence>
<keyword evidence="5" id="KW-0408">Iron</keyword>
<dbReference type="SUPFAM" id="SSF50022">
    <property type="entry name" value="ISP domain"/>
    <property type="match status" value="1"/>
</dbReference>
<comment type="similarity">
    <text evidence="1">Belongs to the bacterial ring-hydroxylating dioxygenase alpha subunit family.</text>
</comment>
<dbReference type="SUPFAM" id="SSF55961">
    <property type="entry name" value="Bet v1-like"/>
    <property type="match status" value="1"/>
</dbReference>
<dbReference type="Gene3D" id="3.90.380.10">
    <property type="entry name" value="Naphthalene 1,2-dioxygenase Alpha Subunit, Chain A, domain 1"/>
    <property type="match status" value="1"/>
</dbReference>
<dbReference type="Pfam" id="PF00355">
    <property type="entry name" value="Rieske"/>
    <property type="match status" value="1"/>
</dbReference>
<comment type="caution">
    <text evidence="8">The sequence shown here is derived from an EMBL/GenBank/DDBJ whole genome shotgun (WGS) entry which is preliminary data.</text>
</comment>
<protein>
    <submittedName>
        <fullName evidence="8">Rieske 2Fe-2S domain-containing protein</fullName>
    </submittedName>
</protein>
<evidence type="ECO:0000256" key="6">
    <source>
        <dbReference type="ARBA" id="ARBA00023014"/>
    </source>
</evidence>
<organism evidence="8 9">
    <name type="scientific">Acidiphilium iwatense</name>
    <dbReference type="NCBI Taxonomy" id="768198"/>
    <lineage>
        <taxon>Bacteria</taxon>
        <taxon>Pseudomonadati</taxon>
        <taxon>Pseudomonadota</taxon>
        <taxon>Alphaproteobacteria</taxon>
        <taxon>Acetobacterales</taxon>
        <taxon>Acidocellaceae</taxon>
        <taxon>Acidiphilium</taxon>
    </lineage>
</organism>
<name>A0ABS9E350_9PROT</name>
<keyword evidence="4" id="KW-0560">Oxidoreductase</keyword>
<dbReference type="PANTHER" id="PTHR43756:SF1">
    <property type="entry name" value="3-PHENYLPROPIONATE_CINNAMIC ACID DIOXYGENASE SUBUNIT ALPHA"/>
    <property type="match status" value="1"/>
</dbReference>
<evidence type="ECO:0000256" key="2">
    <source>
        <dbReference type="ARBA" id="ARBA00022714"/>
    </source>
</evidence>
<evidence type="ECO:0000256" key="4">
    <source>
        <dbReference type="ARBA" id="ARBA00023002"/>
    </source>
</evidence>
<feature type="domain" description="Rieske" evidence="7">
    <location>
        <begin position="44"/>
        <end position="151"/>
    </location>
</feature>
<dbReference type="InterPro" id="IPR036922">
    <property type="entry name" value="Rieske_2Fe-2S_sf"/>
</dbReference>
<evidence type="ECO:0000256" key="1">
    <source>
        <dbReference type="ARBA" id="ARBA00008751"/>
    </source>
</evidence>
<evidence type="ECO:0000256" key="5">
    <source>
        <dbReference type="ARBA" id="ARBA00023004"/>
    </source>
</evidence>
<evidence type="ECO:0000313" key="9">
    <source>
        <dbReference type="Proteomes" id="UP001521209"/>
    </source>
</evidence>
<gene>
    <name evidence="8" type="ORF">L2A60_19035</name>
</gene>
<dbReference type="PRINTS" id="PR00090">
    <property type="entry name" value="RNGDIOXGNASE"/>
</dbReference>
<keyword evidence="9" id="KW-1185">Reference proteome</keyword>
<reference evidence="8 9" key="1">
    <citation type="submission" date="2022-01" db="EMBL/GenBank/DDBJ databases">
        <authorList>
            <person name="Won M."/>
            <person name="Kim S.-J."/>
            <person name="Kwon S.-W."/>
        </authorList>
    </citation>
    <scope>NUCLEOTIDE SEQUENCE [LARGE SCALE GENOMIC DNA]</scope>
    <source>
        <strain evidence="8 9">KCTC 23505</strain>
    </source>
</reference>
<evidence type="ECO:0000259" key="7">
    <source>
        <dbReference type="PROSITE" id="PS51296"/>
    </source>
</evidence>
<keyword evidence="2" id="KW-0001">2Fe-2S</keyword>
<evidence type="ECO:0000256" key="3">
    <source>
        <dbReference type="ARBA" id="ARBA00022723"/>
    </source>
</evidence>
<dbReference type="InterPro" id="IPR017941">
    <property type="entry name" value="Rieske_2Fe-2S"/>
</dbReference>
<dbReference type="PROSITE" id="PS51296">
    <property type="entry name" value="RIESKE"/>
    <property type="match status" value="1"/>
</dbReference>
<dbReference type="RefSeq" id="WP_235706064.1">
    <property type="nucleotide sequence ID" value="NZ_JAKGBZ010000077.1"/>
</dbReference>
<evidence type="ECO:0000313" key="8">
    <source>
        <dbReference type="EMBL" id="MCF3948753.1"/>
    </source>
</evidence>
<dbReference type="CDD" id="cd03469">
    <property type="entry name" value="Rieske_RO_Alpha_N"/>
    <property type="match status" value="1"/>
</dbReference>
<dbReference type="Proteomes" id="UP001521209">
    <property type="component" value="Unassembled WGS sequence"/>
</dbReference>